<protein>
    <submittedName>
        <fullName evidence="2">Uncharacterized protein</fullName>
    </submittedName>
</protein>
<dbReference type="InParanoid" id="G4TTR0"/>
<keyword evidence="1" id="KW-0472">Membrane</keyword>
<dbReference type="EMBL" id="CAFZ01000345">
    <property type="protein sequence ID" value="CCA74703.1"/>
    <property type="molecule type" value="Genomic_DNA"/>
</dbReference>
<comment type="caution">
    <text evidence="2">The sequence shown here is derived from an EMBL/GenBank/DDBJ whole genome shotgun (WGS) entry which is preliminary data.</text>
</comment>
<evidence type="ECO:0000313" key="3">
    <source>
        <dbReference type="Proteomes" id="UP000007148"/>
    </source>
</evidence>
<dbReference type="HOGENOM" id="CLU_2050529_0_0_1"/>
<keyword evidence="1" id="KW-1133">Transmembrane helix</keyword>
<dbReference type="OrthoDB" id="2874149at2759"/>
<feature type="transmembrane region" description="Helical" evidence="1">
    <location>
        <begin position="20"/>
        <end position="41"/>
    </location>
</feature>
<evidence type="ECO:0000256" key="1">
    <source>
        <dbReference type="SAM" id="Phobius"/>
    </source>
</evidence>
<name>G4TTR0_SERID</name>
<dbReference type="AlphaFoldDB" id="G4TTR0"/>
<keyword evidence="1" id="KW-0812">Transmembrane</keyword>
<keyword evidence="3" id="KW-1185">Reference proteome</keyword>
<accession>G4TTR0</accession>
<gene>
    <name evidence="2" type="ORF">PIIN_08663</name>
</gene>
<evidence type="ECO:0000313" key="2">
    <source>
        <dbReference type="EMBL" id="CCA74703.1"/>
    </source>
</evidence>
<feature type="transmembrane region" description="Helical" evidence="1">
    <location>
        <begin position="53"/>
        <end position="71"/>
    </location>
</feature>
<reference evidence="2 3" key="1">
    <citation type="journal article" date="2011" name="PLoS Pathog.">
        <title>Endophytic Life Strategies Decoded by Genome and Transcriptome Analyses of the Mutualistic Root Symbiont Piriformospora indica.</title>
        <authorList>
            <person name="Zuccaro A."/>
            <person name="Lahrmann U."/>
            <person name="Guldener U."/>
            <person name="Langen G."/>
            <person name="Pfiffi S."/>
            <person name="Biedenkopf D."/>
            <person name="Wong P."/>
            <person name="Samans B."/>
            <person name="Grimm C."/>
            <person name="Basiewicz M."/>
            <person name="Murat C."/>
            <person name="Martin F."/>
            <person name="Kogel K.H."/>
        </authorList>
    </citation>
    <scope>NUCLEOTIDE SEQUENCE [LARGE SCALE GENOMIC DNA]</scope>
    <source>
        <strain evidence="2 3">DSM 11827</strain>
    </source>
</reference>
<proteinExistence type="predicted"/>
<organism evidence="2 3">
    <name type="scientific">Serendipita indica (strain DSM 11827)</name>
    <name type="common">Root endophyte fungus</name>
    <name type="synonym">Piriformospora indica</name>
    <dbReference type="NCBI Taxonomy" id="1109443"/>
    <lineage>
        <taxon>Eukaryota</taxon>
        <taxon>Fungi</taxon>
        <taxon>Dikarya</taxon>
        <taxon>Basidiomycota</taxon>
        <taxon>Agaricomycotina</taxon>
        <taxon>Agaricomycetes</taxon>
        <taxon>Sebacinales</taxon>
        <taxon>Serendipitaceae</taxon>
        <taxon>Serendipita</taxon>
    </lineage>
</organism>
<sequence length="120" mass="13653">MSLEPILVEDYIPFTASHLFPYVPLTNALGLLGRILVLPVFWRPELFALRCSVVPLLIPLLFNAISMVVWRGHARDIPIYGRICLIIPYVCGGIRRSNTVGCFRLPTDIFRAIWGYLPTR</sequence>
<dbReference type="Proteomes" id="UP000007148">
    <property type="component" value="Unassembled WGS sequence"/>
</dbReference>